<dbReference type="RefSeq" id="WP_169280978.1">
    <property type="nucleotide sequence ID" value="NZ_CP051680.1"/>
</dbReference>
<protein>
    <submittedName>
        <fullName evidence="2">Extracellular solute-binding protein</fullName>
    </submittedName>
</protein>
<dbReference type="Gene3D" id="3.40.190.10">
    <property type="entry name" value="Periplasmic binding protein-like II"/>
    <property type="match status" value="2"/>
</dbReference>
<reference evidence="2 3" key="1">
    <citation type="submission" date="2020-04" db="EMBL/GenBank/DDBJ databases">
        <title>Genome sequencing of novel species.</title>
        <authorList>
            <person name="Heo J."/>
            <person name="Kim S.-J."/>
            <person name="Kim J.-S."/>
            <person name="Hong S.-B."/>
            <person name="Kwon S.-W."/>
        </authorList>
    </citation>
    <scope>NUCLEOTIDE SEQUENCE [LARGE SCALE GENOMIC DNA]</scope>
    <source>
        <strain evidence="2 3">MFER-1</strain>
    </source>
</reference>
<keyword evidence="1" id="KW-0732">Signal</keyword>
<dbReference type="InterPro" id="IPR050490">
    <property type="entry name" value="Bact_solute-bd_prot1"/>
</dbReference>
<proteinExistence type="predicted"/>
<name>A0A7Z2ZN49_9BACL</name>
<evidence type="ECO:0000313" key="2">
    <source>
        <dbReference type="EMBL" id="QJD84697.1"/>
    </source>
</evidence>
<dbReference type="InterPro" id="IPR006059">
    <property type="entry name" value="SBP"/>
</dbReference>
<dbReference type="PANTHER" id="PTHR43649">
    <property type="entry name" value="ARABINOSE-BINDING PROTEIN-RELATED"/>
    <property type="match status" value="1"/>
</dbReference>
<dbReference type="PROSITE" id="PS51257">
    <property type="entry name" value="PROKAR_LIPOPROTEIN"/>
    <property type="match status" value="1"/>
</dbReference>
<evidence type="ECO:0000256" key="1">
    <source>
        <dbReference type="SAM" id="SignalP"/>
    </source>
</evidence>
<dbReference type="KEGG" id="cheb:HH215_16910"/>
<keyword evidence="3" id="KW-1185">Reference proteome</keyword>
<organism evidence="2 3">
    <name type="scientific">Cohnella herbarum</name>
    <dbReference type="NCBI Taxonomy" id="2728023"/>
    <lineage>
        <taxon>Bacteria</taxon>
        <taxon>Bacillati</taxon>
        <taxon>Bacillota</taxon>
        <taxon>Bacilli</taxon>
        <taxon>Bacillales</taxon>
        <taxon>Paenibacillaceae</taxon>
        <taxon>Cohnella</taxon>
    </lineage>
</organism>
<dbReference type="EMBL" id="CP051680">
    <property type="protein sequence ID" value="QJD84697.1"/>
    <property type="molecule type" value="Genomic_DNA"/>
</dbReference>
<sequence length="453" mass="49160">MKKIKWGKSIVLVSATSIMLALTACGGNNENNKGAIGTTSPAASEAPKEKVTLRVATAYTPDHPFGPAIDQILTEFTAKYPEVTIEKEFLPVAELDKKLTVDRATNNLPEVFVIFPGASTADYAKENKIIDLTEYLNSHIDWKDGFISGALDSLRFDGFTGIYAAPLGAYSTGFYYNKELFQTAGVEPPKTWDELLAVIDKLKAAGVTPMTIGASESWRAEHLYTALFYKWNGTEKAKQILSRELPYSSPEAIEPFQRMVELVDAGAFDKRYIALNYAGEVADFNNGKAAMRFSGSWAVGESTGPNSPQGFGDKVGFFPFPYFTEKEEHKDSWMGGVSDSFAISTKAEGHQKDMAIELVKTLTSSASSKIIIEKAQDLTAVKAEVDPEKSGKLIAEVSKAMSTGKEFAGDVSAFEPVKAANTKLYDLTQAVLVKGVTPEDAAKQLDAEVAKAQ</sequence>
<evidence type="ECO:0000313" key="3">
    <source>
        <dbReference type="Proteomes" id="UP000502248"/>
    </source>
</evidence>
<accession>A0A7Z2ZN49</accession>
<dbReference type="Proteomes" id="UP000502248">
    <property type="component" value="Chromosome"/>
</dbReference>
<dbReference type="SUPFAM" id="SSF53850">
    <property type="entry name" value="Periplasmic binding protein-like II"/>
    <property type="match status" value="1"/>
</dbReference>
<gene>
    <name evidence="2" type="ORF">HH215_16910</name>
</gene>
<feature type="chain" id="PRO_5039248701" evidence="1">
    <location>
        <begin position="24"/>
        <end position="453"/>
    </location>
</feature>
<dbReference type="Pfam" id="PF01547">
    <property type="entry name" value="SBP_bac_1"/>
    <property type="match status" value="1"/>
</dbReference>
<dbReference type="AlphaFoldDB" id="A0A7Z2ZN49"/>
<feature type="signal peptide" evidence="1">
    <location>
        <begin position="1"/>
        <end position="23"/>
    </location>
</feature>